<organism evidence="1 2">
    <name type="scientific">Thelephora terrestris</name>
    <dbReference type="NCBI Taxonomy" id="56493"/>
    <lineage>
        <taxon>Eukaryota</taxon>
        <taxon>Fungi</taxon>
        <taxon>Dikarya</taxon>
        <taxon>Basidiomycota</taxon>
        <taxon>Agaricomycotina</taxon>
        <taxon>Agaricomycetes</taxon>
        <taxon>Thelephorales</taxon>
        <taxon>Thelephoraceae</taxon>
        <taxon>Thelephora</taxon>
    </lineage>
</organism>
<reference evidence="1" key="2">
    <citation type="submission" date="2020-11" db="EMBL/GenBank/DDBJ databases">
        <authorList>
            <consortium name="DOE Joint Genome Institute"/>
            <person name="Kuo A."/>
            <person name="Miyauchi S."/>
            <person name="Kiss E."/>
            <person name="Drula E."/>
            <person name="Kohler A."/>
            <person name="Sanchez-Garcia M."/>
            <person name="Andreopoulos B."/>
            <person name="Barry K.W."/>
            <person name="Bonito G."/>
            <person name="Buee M."/>
            <person name="Carver A."/>
            <person name="Chen C."/>
            <person name="Cichocki N."/>
            <person name="Clum A."/>
            <person name="Culley D."/>
            <person name="Crous P.W."/>
            <person name="Fauchery L."/>
            <person name="Girlanda M."/>
            <person name="Hayes R."/>
            <person name="Keri Z."/>
            <person name="Labutti K."/>
            <person name="Lipzen A."/>
            <person name="Lombard V."/>
            <person name="Magnuson J."/>
            <person name="Maillard F."/>
            <person name="Morin E."/>
            <person name="Murat C."/>
            <person name="Nolan M."/>
            <person name="Ohm R."/>
            <person name="Pangilinan J."/>
            <person name="Pereira M."/>
            <person name="Perotto S."/>
            <person name="Peter M."/>
            <person name="Riley R."/>
            <person name="Sitrit Y."/>
            <person name="Stielow B."/>
            <person name="Szollosi G."/>
            <person name="Zifcakova L."/>
            <person name="Stursova M."/>
            <person name="Spatafora J.W."/>
            <person name="Tedersoo L."/>
            <person name="Vaario L.-M."/>
            <person name="Yamada A."/>
            <person name="Yan M."/>
            <person name="Wang P."/>
            <person name="Xu J."/>
            <person name="Bruns T."/>
            <person name="Baldrian P."/>
            <person name="Vilgalys R."/>
            <person name="Henrissat B."/>
            <person name="Grigoriev I.V."/>
            <person name="Hibbett D."/>
            <person name="Nagy L.G."/>
            <person name="Martin F.M."/>
        </authorList>
    </citation>
    <scope>NUCLEOTIDE SEQUENCE</scope>
    <source>
        <strain evidence="1">UH-Tt-Lm1</strain>
    </source>
</reference>
<reference evidence="1" key="1">
    <citation type="journal article" date="2020" name="Nat. Commun.">
        <title>Large-scale genome sequencing of mycorrhizal fungi provides insights into the early evolution of symbiotic traits.</title>
        <authorList>
            <person name="Miyauchi S."/>
            <person name="Kiss E."/>
            <person name="Kuo A."/>
            <person name="Drula E."/>
            <person name="Kohler A."/>
            <person name="Sanchez-Garcia M."/>
            <person name="Morin E."/>
            <person name="Andreopoulos B."/>
            <person name="Barry K.W."/>
            <person name="Bonito G."/>
            <person name="Buee M."/>
            <person name="Carver A."/>
            <person name="Chen C."/>
            <person name="Cichocki N."/>
            <person name="Clum A."/>
            <person name="Culley D."/>
            <person name="Crous P.W."/>
            <person name="Fauchery L."/>
            <person name="Girlanda M."/>
            <person name="Hayes R.D."/>
            <person name="Keri Z."/>
            <person name="LaButti K."/>
            <person name="Lipzen A."/>
            <person name="Lombard V."/>
            <person name="Magnuson J."/>
            <person name="Maillard F."/>
            <person name="Murat C."/>
            <person name="Nolan M."/>
            <person name="Ohm R.A."/>
            <person name="Pangilinan J."/>
            <person name="Pereira M.F."/>
            <person name="Perotto S."/>
            <person name="Peter M."/>
            <person name="Pfister S."/>
            <person name="Riley R."/>
            <person name="Sitrit Y."/>
            <person name="Stielow J.B."/>
            <person name="Szollosi G."/>
            <person name="Zifcakova L."/>
            <person name="Stursova M."/>
            <person name="Spatafora J.W."/>
            <person name="Tedersoo L."/>
            <person name="Vaario L.M."/>
            <person name="Yamada A."/>
            <person name="Yan M."/>
            <person name="Wang P."/>
            <person name="Xu J."/>
            <person name="Bruns T."/>
            <person name="Baldrian P."/>
            <person name="Vilgalys R."/>
            <person name="Dunand C."/>
            <person name="Henrissat B."/>
            <person name="Grigoriev I.V."/>
            <person name="Hibbett D."/>
            <person name="Nagy L.G."/>
            <person name="Martin F.M."/>
        </authorList>
    </citation>
    <scope>NUCLEOTIDE SEQUENCE</scope>
    <source>
        <strain evidence="1">UH-Tt-Lm1</strain>
    </source>
</reference>
<evidence type="ECO:0000313" key="2">
    <source>
        <dbReference type="Proteomes" id="UP000736335"/>
    </source>
</evidence>
<accession>A0A9P6HF54</accession>
<dbReference type="OrthoDB" id="3758478at2759"/>
<protein>
    <recommendedName>
        <fullName evidence="3">SnoaL-like domain-containing protein</fullName>
    </recommendedName>
</protein>
<dbReference type="SUPFAM" id="SSF54427">
    <property type="entry name" value="NTF2-like"/>
    <property type="match status" value="1"/>
</dbReference>
<keyword evidence="2" id="KW-1185">Reference proteome</keyword>
<dbReference type="Proteomes" id="UP000736335">
    <property type="component" value="Unassembled WGS sequence"/>
</dbReference>
<sequence>MSSQQTTDSPQIKLTYEWAEGFRKKDLGVIAKLLHEDHRRITYPQSLGIPEQTKEEYIQQMTEIINVWTDGCELTLHSIIETPGTLVVHFTNKANTSLGVEMVRESIMIGQIVTDEDGSLKIKRIEEFTDSKSYLDLLKALGEARAKVNK</sequence>
<gene>
    <name evidence="1" type="ORF">BJ322DRAFT_1063262</name>
</gene>
<dbReference type="Gene3D" id="3.10.450.50">
    <property type="match status" value="1"/>
</dbReference>
<name>A0A9P6HF54_9AGAM</name>
<dbReference type="AlphaFoldDB" id="A0A9P6HF54"/>
<comment type="caution">
    <text evidence="1">The sequence shown here is derived from an EMBL/GenBank/DDBJ whole genome shotgun (WGS) entry which is preliminary data.</text>
</comment>
<dbReference type="EMBL" id="WIUZ02000007">
    <property type="protein sequence ID" value="KAF9785446.1"/>
    <property type="molecule type" value="Genomic_DNA"/>
</dbReference>
<proteinExistence type="predicted"/>
<evidence type="ECO:0008006" key="3">
    <source>
        <dbReference type="Google" id="ProtNLM"/>
    </source>
</evidence>
<dbReference type="InterPro" id="IPR032710">
    <property type="entry name" value="NTF2-like_dom_sf"/>
</dbReference>
<evidence type="ECO:0000313" key="1">
    <source>
        <dbReference type="EMBL" id="KAF9785446.1"/>
    </source>
</evidence>